<feature type="transmembrane region" description="Helical" evidence="1">
    <location>
        <begin position="397"/>
        <end position="414"/>
    </location>
</feature>
<protein>
    <recommendedName>
        <fullName evidence="4">Oligosaccharide repeat unit polymerase</fullName>
    </recommendedName>
</protein>
<feature type="transmembrane region" description="Helical" evidence="1">
    <location>
        <begin position="235"/>
        <end position="256"/>
    </location>
</feature>
<feature type="transmembrane region" description="Helical" evidence="1">
    <location>
        <begin position="343"/>
        <end position="365"/>
    </location>
</feature>
<evidence type="ECO:0000256" key="1">
    <source>
        <dbReference type="SAM" id="Phobius"/>
    </source>
</evidence>
<organism evidence="2 3">
    <name type="scientific">Lactiplantibacillus pentosus</name>
    <name type="common">Lactobacillus pentosus</name>
    <dbReference type="NCBI Taxonomy" id="1589"/>
    <lineage>
        <taxon>Bacteria</taxon>
        <taxon>Bacillati</taxon>
        <taxon>Bacillota</taxon>
        <taxon>Bacilli</taxon>
        <taxon>Lactobacillales</taxon>
        <taxon>Lactobacillaceae</taxon>
        <taxon>Lactiplantibacillus</taxon>
    </lineage>
</organism>
<feature type="transmembrane region" description="Helical" evidence="1">
    <location>
        <begin position="60"/>
        <end position="81"/>
    </location>
</feature>
<comment type="caution">
    <text evidence="2">The sequence shown here is derived from an EMBL/GenBank/DDBJ whole genome shotgun (WGS) entry which is preliminary data.</text>
</comment>
<accession>A0ABX5CZV4</accession>
<feature type="transmembrane region" description="Helical" evidence="1">
    <location>
        <begin position="205"/>
        <end position="223"/>
    </location>
</feature>
<feature type="transmembrane region" description="Helical" evidence="1">
    <location>
        <begin position="372"/>
        <end position="391"/>
    </location>
</feature>
<dbReference type="RefSeq" id="WP_105961276.1">
    <property type="nucleotide sequence ID" value="NZ_PVOB01000126.1"/>
</dbReference>
<dbReference type="NCBIfam" id="TIGR04370">
    <property type="entry name" value="glyco_rpt_poly"/>
    <property type="match status" value="1"/>
</dbReference>
<evidence type="ECO:0000313" key="3">
    <source>
        <dbReference type="Proteomes" id="UP000238378"/>
    </source>
</evidence>
<sequence>MSERLLFSVGCLVLLIVCMAVNKLYLKSDFIEPAMLFVTFWCLMIGIGIVVLNFNYSYSGLFYILVTCLMTFVITSPIKFLMLNISVKKKNIIFNVKRSRVILFITTLLGDAFAVVSLHSQGVSISQILDFSSLMNVNNQVAVMRYSGTTQTGGIAQILLVFEYLAPIVGGYHAGSSNQKKEKRWGLISLTPTLFTMSTQNTKSGWIAAVTLFIFSLIIAKILDNSFTRIKTKNVLSYFFIGVGMVILLFSSMILRVGEFSILLVQQLWAKFLVYAFGNVPVFDYWFNNRNITTFDYGSNTFLGIMNFLGIRNRAQGVYSTPVYVGNFSSNIYTVFRGCIQDFSIIGSILFIVVLISLGCISFLYLKNKLGIYINSFILLNVYFFIMQSFLISPWTYSSYMISLVLFIPYLMIVRNKYRDNKNKE</sequence>
<keyword evidence="3" id="KW-1185">Reference proteome</keyword>
<feature type="transmembrane region" description="Helical" evidence="1">
    <location>
        <begin position="154"/>
        <end position="174"/>
    </location>
</feature>
<reference evidence="2 3" key="1">
    <citation type="submission" date="2018-03" db="EMBL/GenBank/DDBJ databases">
        <title>Draft Genome Sequences of six Lactobacillus pentosus Strains Isolated from Brines of Traditionally Fermented Spanish-Style Green Table Olives.</title>
        <authorList>
            <person name="Calero-Delgado B."/>
            <person name="Martin-Platero A.M."/>
            <person name="Perez-Pulido A.J."/>
            <person name="Benitez-Cabello A."/>
            <person name="Casimiro-Soriguer C.S."/>
            <person name="Martinez-Bueno M."/>
            <person name="Arroyo-Lopez F.N."/>
            <person name="Rodriguez-Gomez F."/>
            <person name="Bautista-Gallego J."/>
            <person name="Garrido-Fernandez A."/>
            <person name="Jimenez-Diaz R."/>
        </authorList>
    </citation>
    <scope>NUCLEOTIDE SEQUENCE [LARGE SCALE GENOMIC DNA]</scope>
    <source>
        <strain evidence="2 3">IG2</strain>
    </source>
</reference>
<feature type="transmembrane region" description="Helical" evidence="1">
    <location>
        <begin position="268"/>
        <end position="287"/>
    </location>
</feature>
<name>A0ABX5CZV4_LACPE</name>
<keyword evidence="1" id="KW-1133">Transmembrane helix</keyword>
<feature type="transmembrane region" description="Helical" evidence="1">
    <location>
        <begin position="6"/>
        <end position="26"/>
    </location>
</feature>
<keyword evidence="1" id="KW-0812">Transmembrane</keyword>
<dbReference type="Proteomes" id="UP000238378">
    <property type="component" value="Unassembled WGS sequence"/>
</dbReference>
<gene>
    <name evidence="2" type="ORF">C6Y08_07955</name>
</gene>
<dbReference type="EMBL" id="PVOB01000126">
    <property type="protein sequence ID" value="PRO94820.1"/>
    <property type="molecule type" value="Genomic_DNA"/>
</dbReference>
<evidence type="ECO:0000313" key="2">
    <source>
        <dbReference type="EMBL" id="PRO94820.1"/>
    </source>
</evidence>
<feature type="transmembrane region" description="Helical" evidence="1">
    <location>
        <begin position="33"/>
        <end position="54"/>
    </location>
</feature>
<evidence type="ECO:0008006" key="4">
    <source>
        <dbReference type="Google" id="ProtNLM"/>
    </source>
</evidence>
<proteinExistence type="predicted"/>
<feature type="transmembrane region" description="Helical" evidence="1">
    <location>
        <begin position="101"/>
        <end position="120"/>
    </location>
</feature>
<keyword evidence="1" id="KW-0472">Membrane</keyword>